<dbReference type="PANTHER" id="PTHR13162">
    <property type="entry name" value="CCR4-NOT TRANSCRIPTION COMPLEX"/>
    <property type="match status" value="1"/>
</dbReference>
<proteinExistence type="predicted"/>
<keyword evidence="3" id="KW-0805">Transcription regulation</keyword>
<dbReference type="InterPro" id="IPR007196">
    <property type="entry name" value="CCR4-Not_Not1_C"/>
</dbReference>
<dbReference type="GO" id="GO:0060090">
    <property type="term" value="F:molecular adaptor activity"/>
    <property type="evidence" value="ECO:0007669"/>
    <property type="project" value="TreeGrafter"/>
</dbReference>
<dbReference type="Gene3D" id="1.25.40.840">
    <property type="entry name" value="CCR4-NOT transcription complex subunit 1 TTP binding domain"/>
    <property type="match status" value="1"/>
</dbReference>
<protein>
    <recommendedName>
        <fullName evidence="7">General negative regulator of transcription subunit 1</fullName>
    </recommendedName>
</protein>
<dbReference type="GO" id="GO:0000289">
    <property type="term" value="P:nuclear-transcribed mRNA poly(A) tail shortening"/>
    <property type="evidence" value="ECO:0007669"/>
    <property type="project" value="UniProtKB-ARBA"/>
</dbReference>
<dbReference type="EMBL" id="CAJPDQ010000020">
    <property type="protein sequence ID" value="CAF9923687.1"/>
    <property type="molecule type" value="Genomic_DNA"/>
</dbReference>
<sequence length="2083" mass="233231">MEVFPSYFKRLLVGNAAQIFPSSGKNRTVENSANYPLLVEEVNKGSQNFDQARQIAEVIDTADGDIFKDFDLETFLNHFNLDPVGLTIFTSAFSKVSRPDLRAKALSILSTTYPLLLQSLAHPVSQEQDLPTNVLTTAILRILLDLPDSVRDGSEKSKIAQALTTRYSKLNKSVPQAIRSAMALPDLFDSPSDLAQEFMRQGPAVTASIDSVKDLLRRYGRVNINDEQVSNAIMFMVMNSYADAESYKLNICIDAIRNQCSNIINWNNVVRGFDREFFVVDKTQFLSLYHALASVAREDATFDIELLWSSGKANAAAQLASAISFASLTPEELDATTIMNLQASFDAQDAADGSEDIQALAEQARHDTMISLKAVEAIVDALWGSNTNLSPQDMQNARVVITDKMALFVCSAAGIASASWSESLRQFLERTVYQCLIKAQQHHSFILHILWKQDKHWLHNRLVQFHSDDPIKLPLLLEHAQEHGWLRELCTTVTGFGIDLAAMAHKKGYIDIQEWADDKLKQGPVEFTTALTKFLLIKTQDEMRTARGEQLAPRTVSLAMKTVHAILEILEEYTRDGKEELNSLERHCMQAFPRLCNYGEGFDLVIEENGVESNALPNIADAAMQEQYKKMYSGELDVKTVIEKLRDCKTSEDPEKQDLFACMIHGLFDEFVCFNEYPLGPLAKTAVLFGGIINYRLINNIALNVALEMVMESVRDYPPEAPMYKFGLQALLHFLGRLQEWPELCQRLLQVHGLQGKEVYNRAQEVVQNRTTNGTTDDDLQDGSGDDFIDDDSLVAQFRSINVDPLPYGFEFENPEEEVEDKVLFILNNVSSENLSSKIKELVEVLEPKHYQWFANYIVEQRAKSQPNYQELYLNLLDLLNDKTLWAGVLRESYVSIRKIINAEATMKLATERTNLKNLAVWLGSLTIARERPIKHKNIAFKELLLEGWETSRLILVIPFTCEVLGQGTKSVLFKPPNPWVMEIIGLLLELYDLSDLKIQQKFAIEILLGNFGLPRKGEGMERSNDLKTRRRFIDTAVNDALPSDGLDIFNELGMNPMAKMSRPRFTPPPLPDLENLLVLPPIGNASIGVANLRRLVLQAVKKSIEEIIGPVVERSITIATISTKSLVQKDFSQEGDENMVRQAFENMVKSLAGSLASVTSKEPLRMSMNTYIRNAAAELPEQTLPEGSILMCVNDNLDMACRIIQKQAEERALLEIEPAIESEVAIRREHKVKFPNEPYRDANTSHWATYIPEPYKQVAGGLNQAQMDIYQHFAPQTRGANSLTVTSTDSSKQSPDVLQEFSVASVPNLTTPAEQPAHLHQGQQSQPQTRLLPPSIASTRPPSQVNGFMDGATLWEHIQESLAEVIRDCKEANETRMKDLSQDSPILETSMRVITLVRSAPVDADQLALQTVTATCQALFIDGSVSILEAQVLVQIIGSVISGLPDVFSNKLAYQLRLTAEEHIHVVPVTAALLESGFIDYVVVDTMLATAIQQRNVPAQKCLAELLDVLLFVPDSVALRSDFSRSFAALSELISRGGTNEVIESIMIKLKTQDQGEDTTLSNLDLSAKKSYQLEHLYEHWCLTYAHTEGGETTLLAFMIQVGQSAGLASSGEDMIKFLRFCIESAVRDFSIAAQVSRGTGESDAIVGAYLRLDAVAKLMVLVIKSQDEGIKSKAQHLKSMLLMIALILHDQQRKAQDTFNPRSFLRLISSTIYAWHSDLRGTGSEKLDKEMILAIGEILLVLQPTLYPGFVFEWMTLLTQQAFLLGIMKLAGQDGIALFASLMEALLSYSSRLIKSTNLDTLSRMVYRGMLRILLVLHHDFPEFLSDYHFQLCNVLPPGCMQLRNLVLSAYPNTILELPDPFSDGLKVDRLDDIKRAPNVVSDFEKYLQPAALKDALDSALQTPRLGDEQFHRLVELLPTSESFHEDTDLALLHAVVLYIGQKAVSASNGSDTGPAFTMDGPYSTLICQLARVLESIPRYFFLGGIVNQLRYPNSHTWFFSSTLLSLFGTGNEDERNIDIRHQVTRVLLERLVVHRPHPWGLIIVLLELMKNRSHAFWDQPFVKGSSEVREILGRISNLES</sequence>
<feature type="domain" description="CCR4-NOT transcription complex subunit 1 HEAT repeat" evidence="13">
    <location>
        <begin position="435"/>
        <end position="571"/>
    </location>
</feature>
<dbReference type="Pfam" id="PF16418">
    <property type="entry name" value="CNOT1_HEAT"/>
    <property type="match status" value="1"/>
</dbReference>
<dbReference type="InterPro" id="IPR032193">
    <property type="entry name" value="CNOT1_TTP_bind"/>
</dbReference>
<dbReference type="Gene3D" id="1.25.40.800">
    <property type="match status" value="1"/>
</dbReference>
<feature type="region of interest" description="Disordered" evidence="8">
    <location>
        <begin position="1314"/>
        <end position="1344"/>
    </location>
</feature>
<dbReference type="GO" id="GO:0017148">
    <property type="term" value="P:negative regulation of translation"/>
    <property type="evidence" value="ECO:0007669"/>
    <property type="project" value="InterPro"/>
</dbReference>
<comment type="caution">
    <text evidence="14">The sequence shown here is derived from an EMBL/GenBank/DDBJ whole genome shotgun (WGS) entry which is preliminary data.</text>
</comment>
<evidence type="ECO:0000256" key="2">
    <source>
        <dbReference type="ARBA" id="ARBA00022491"/>
    </source>
</evidence>
<dbReference type="InterPro" id="IPR040398">
    <property type="entry name" value="Not1"/>
</dbReference>
<dbReference type="InterPro" id="IPR024557">
    <property type="entry name" value="CNOT1_dom_4"/>
</dbReference>
<feature type="domain" description="CCR4-NOT transcription complex subunit 1 CAF1-binding" evidence="11">
    <location>
        <begin position="812"/>
        <end position="1029"/>
    </location>
</feature>
<evidence type="ECO:0000313" key="15">
    <source>
        <dbReference type="Proteomes" id="UP000664169"/>
    </source>
</evidence>
<dbReference type="InterPro" id="IPR032194">
    <property type="entry name" value="CNOT1_HEAT"/>
</dbReference>
<name>A0A8H3FJ14_9LECA</name>
<dbReference type="InterPro" id="IPR038535">
    <property type="entry name" value="CNOT1_TTP_bind_sf"/>
</dbReference>
<evidence type="ECO:0000256" key="6">
    <source>
        <dbReference type="ARBA" id="ARBA00059181"/>
    </source>
</evidence>
<dbReference type="GO" id="GO:0005634">
    <property type="term" value="C:nucleus"/>
    <property type="evidence" value="ECO:0007669"/>
    <property type="project" value="UniProtKB-SubCell"/>
</dbReference>
<evidence type="ECO:0000256" key="4">
    <source>
        <dbReference type="ARBA" id="ARBA00023163"/>
    </source>
</evidence>
<dbReference type="Pfam" id="PF16417">
    <property type="entry name" value="CNOT1_TTP_bind"/>
    <property type="match status" value="1"/>
</dbReference>
<dbReference type="Proteomes" id="UP000664169">
    <property type="component" value="Unassembled WGS sequence"/>
</dbReference>
<dbReference type="PANTHER" id="PTHR13162:SF8">
    <property type="entry name" value="CCR4-NOT TRANSCRIPTION COMPLEX SUBUNIT 1"/>
    <property type="match status" value="1"/>
</dbReference>
<gene>
    <name evidence="14" type="ORF">GOMPHAMPRED_003421</name>
</gene>
<dbReference type="FunFam" id="1.25.40.180:FF:000012">
    <property type="entry name" value="Ccr4-Not transcription complex subunit"/>
    <property type="match status" value="1"/>
</dbReference>
<feature type="domain" description="CCR4-Not complex component Not1 C-terminal" evidence="9">
    <location>
        <begin position="1725"/>
        <end position="2077"/>
    </location>
</feature>
<evidence type="ECO:0000256" key="7">
    <source>
        <dbReference type="ARBA" id="ARBA00074459"/>
    </source>
</evidence>
<keyword evidence="15" id="KW-1185">Reference proteome</keyword>
<keyword evidence="2" id="KW-0678">Repressor</keyword>
<dbReference type="Pfam" id="PF16415">
    <property type="entry name" value="CNOT1_CAF1_bind"/>
    <property type="match status" value="1"/>
</dbReference>
<dbReference type="OrthoDB" id="1933107at2759"/>
<evidence type="ECO:0000256" key="5">
    <source>
        <dbReference type="ARBA" id="ARBA00023242"/>
    </source>
</evidence>
<dbReference type="Gene3D" id="1.25.40.790">
    <property type="match status" value="1"/>
</dbReference>
<dbReference type="Pfam" id="PF12842">
    <property type="entry name" value="DUF3819"/>
    <property type="match status" value="1"/>
</dbReference>
<organism evidence="14 15">
    <name type="scientific">Gomphillus americanus</name>
    <dbReference type="NCBI Taxonomy" id="1940652"/>
    <lineage>
        <taxon>Eukaryota</taxon>
        <taxon>Fungi</taxon>
        <taxon>Dikarya</taxon>
        <taxon>Ascomycota</taxon>
        <taxon>Pezizomycotina</taxon>
        <taxon>Lecanoromycetes</taxon>
        <taxon>OSLEUM clade</taxon>
        <taxon>Ostropomycetidae</taxon>
        <taxon>Ostropales</taxon>
        <taxon>Graphidaceae</taxon>
        <taxon>Gomphilloideae</taxon>
        <taxon>Gomphillus</taxon>
    </lineage>
</organism>
<evidence type="ECO:0000259" key="11">
    <source>
        <dbReference type="Pfam" id="PF16415"/>
    </source>
</evidence>
<evidence type="ECO:0000259" key="9">
    <source>
        <dbReference type="Pfam" id="PF04054"/>
    </source>
</evidence>
<feature type="domain" description="CCR4-NOT transcription complex subunit 1 TTP binding" evidence="12">
    <location>
        <begin position="613"/>
        <end position="759"/>
    </location>
</feature>
<feature type="domain" description="CCR4-NOT transcription complex subunit 1" evidence="10">
    <location>
        <begin position="1092"/>
        <end position="1232"/>
    </location>
</feature>
<comment type="subcellular location">
    <subcellularLocation>
        <location evidence="1">Nucleus</location>
    </subcellularLocation>
</comment>
<evidence type="ECO:0000313" key="14">
    <source>
        <dbReference type="EMBL" id="CAF9923687.1"/>
    </source>
</evidence>
<accession>A0A8H3FJ14</accession>
<dbReference type="GO" id="GO:0000932">
    <property type="term" value="C:P-body"/>
    <property type="evidence" value="ECO:0007669"/>
    <property type="project" value="TreeGrafter"/>
</dbReference>
<dbReference type="InterPro" id="IPR032191">
    <property type="entry name" value="CNOT1_CAF1_bind"/>
</dbReference>
<dbReference type="Pfam" id="PF04054">
    <property type="entry name" value="Not1"/>
    <property type="match status" value="1"/>
</dbReference>
<keyword evidence="5" id="KW-0539">Nucleus</keyword>
<dbReference type="Gene3D" id="1.25.40.180">
    <property type="match status" value="1"/>
</dbReference>
<keyword evidence="4" id="KW-0804">Transcription</keyword>
<evidence type="ECO:0000259" key="13">
    <source>
        <dbReference type="Pfam" id="PF16418"/>
    </source>
</evidence>
<reference evidence="14" key="1">
    <citation type="submission" date="2021-03" db="EMBL/GenBank/DDBJ databases">
        <authorList>
            <person name="Tagirdzhanova G."/>
        </authorList>
    </citation>
    <scope>NUCLEOTIDE SEQUENCE</scope>
</reference>
<evidence type="ECO:0000259" key="10">
    <source>
        <dbReference type="Pfam" id="PF12842"/>
    </source>
</evidence>
<evidence type="ECO:0000256" key="3">
    <source>
        <dbReference type="ARBA" id="ARBA00023015"/>
    </source>
</evidence>
<evidence type="ECO:0000259" key="12">
    <source>
        <dbReference type="Pfam" id="PF16417"/>
    </source>
</evidence>
<evidence type="ECO:0000256" key="1">
    <source>
        <dbReference type="ARBA" id="ARBA00004123"/>
    </source>
</evidence>
<comment type="function">
    <text evidence="6">Acts as a component of the CCR4-NOT core complex, which in the nucleus seems to be a general transcription factor, and in the cytoplasm the major mRNA deadenylase involved in mRNA turnover. The NOT protein subcomplex negatively regulates the basal and activated transcription of many genes. Preferentially affects TC-type TATA element-dependent transcription. Could directly or indirectly inhibit component(s) of the general transcription machinery.</text>
</comment>
<dbReference type="CDD" id="cd20710">
    <property type="entry name" value="NOT1_connector"/>
    <property type="match status" value="1"/>
</dbReference>
<evidence type="ECO:0000256" key="8">
    <source>
        <dbReference type="SAM" id="MobiDB-lite"/>
    </source>
</evidence>
<dbReference type="GO" id="GO:0030015">
    <property type="term" value="C:CCR4-NOT core complex"/>
    <property type="evidence" value="ECO:0007669"/>
    <property type="project" value="InterPro"/>
</dbReference>